<evidence type="ECO:0000256" key="1">
    <source>
        <dbReference type="SAM" id="Phobius"/>
    </source>
</evidence>
<dbReference type="AlphaFoldDB" id="A0A413W8G0"/>
<name>A0A413W8G0_9FIRM</name>
<evidence type="ECO:0008006" key="4">
    <source>
        <dbReference type="Google" id="ProtNLM"/>
    </source>
</evidence>
<dbReference type="Proteomes" id="UP000284883">
    <property type="component" value="Unassembled WGS sequence"/>
</dbReference>
<organism evidence="2 3">
    <name type="scientific">Dorea formicigenerans</name>
    <dbReference type="NCBI Taxonomy" id="39486"/>
    <lineage>
        <taxon>Bacteria</taxon>
        <taxon>Bacillati</taxon>
        <taxon>Bacillota</taxon>
        <taxon>Clostridia</taxon>
        <taxon>Lachnospirales</taxon>
        <taxon>Lachnospiraceae</taxon>
        <taxon>Dorea</taxon>
    </lineage>
</organism>
<reference evidence="2 3" key="1">
    <citation type="submission" date="2018-08" db="EMBL/GenBank/DDBJ databases">
        <title>A genome reference for cultivated species of the human gut microbiota.</title>
        <authorList>
            <person name="Zou Y."/>
            <person name="Xue W."/>
            <person name="Luo G."/>
        </authorList>
    </citation>
    <scope>NUCLEOTIDE SEQUENCE [LARGE SCALE GENOMIC DNA]</scope>
    <source>
        <strain evidence="2 3">AM40-15AC</strain>
    </source>
</reference>
<comment type="caution">
    <text evidence="2">The sequence shown here is derived from an EMBL/GenBank/DDBJ whole genome shotgun (WGS) entry which is preliminary data.</text>
</comment>
<evidence type="ECO:0000313" key="3">
    <source>
        <dbReference type="Proteomes" id="UP000284883"/>
    </source>
</evidence>
<dbReference type="EMBL" id="QSGQ01000001">
    <property type="protein sequence ID" value="RHB42497.1"/>
    <property type="molecule type" value="Genomic_DNA"/>
</dbReference>
<protein>
    <recommendedName>
        <fullName evidence="4">Acyltransferase 3 domain-containing protein</fullName>
    </recommendedName>
</protein>
<evidence type="ECO:0000313" key="2">
    <source>
        <dbReference type="EMBL" id="RHB42497.1"/>
    </source>
</evidence>
<keyword evidence="1" id="KW-1133">Transmembrane helix</keyword>
<keyword evidence="1" id="KW-0472">Membrane</keyword>
<proteinExistence type="predicted"/>
<sequence>MLLIFSSNIKIKQQRVCKIIRKIANASLGVYLIHDNDIIRMKILSNIVAGYWNYSFAKMFVKIFGIIICIYVICTLIEIVREKLFKALNVDGKVEKLIEKKKLIK</sequence>
<keyword evidence="1" id="KW-0812">Transmembrane</keyword>
<gene>
    <name evidence="2" type="ORF">DW885_00240</name>
</gene>
<feature type="transmembrane region" description="Helical" evidence="1">
    <location>
        <begin position="59"/>
        <end position="80"/>
    </location>
</feature>
<accession>A0A413W8G0</accession>